<reference evidence="1" key="1">
    <citation type="submission" date="2023-04" db="EMBL/GenBank/DDBJ databases">
        <title>Ambrosiozyma monospora NBRC 10751.</title>
        <authorList>
            <person name="Ichikawa N."/>
            <person name="Sato H."/>
            <person name="Tonouchi N."/>
        </authorList>
    </citation>
    <scope>NUCLEOTIDE SEQUENCE</scope>
    <source>
        <strain evidence="1">NBRC 10751</strain>
    </source>
</reference>
<sequence length="294" mass="34282">MSQVITEEILNQDADSVIARIIDDSKSDIYDWKQEHSLLLRYTDQPEQFLGLRNLIWEAFWPFDFPEIEPEEMPMMRHSYRLLNLPLWIDGNSKKIAELKNNFRAKNGRVGLIKCIDIYNGVGGVEFVEVVKEFKIELANYEKLFFKECASYCQKFQTHQFKMATFASELFLYLLDVNVGTVLNDVFHPCVKLVNLILERNKHEKRESDTCVCHSYPELKPLGDLSVKIIILFCSLVSLLENGIEETISLINQSSPLECIFQMILKPMKKNPMMITTKMMMMMMIEIKKKPDMS</sequence>
<comment type="caution">
    <text evidence="1">The sequence shown here is derived from an EMBL/GenBank/DDBJ whole genome shotgun (WGS) entry which is preliminary data.</text>
</comment>
<protein>
    <submittedName>
        <fullName evidence="1">Unnamed protein product</fullName>
    </submittedName>
</protein>
<proteinExistence type="predicted"/>
<keyword evidence="2" id="KW-1185">Reference proteome</keyword>
<evidence type="ECO:0000313" key="2">
    <source>
        <dbReference type="Proteomes" id="UP001165064"/>
    </source>
</evidence>
<organism evidence="1 2">
    <name type="scientific">Ambrosiozyma monospora</name>
    <name type="common">Yeast</name>
    <name type="synonym">Endomycopsis monosporus</name>
    <dbReference type="NCBI Taxonomy" id="43982"/>
    <lineage>
        <taxon>Eukaryota</taxon>
        <taxon>Fungi</taxon>
        <taxon>Dikarya</taxon>
        <taxon>Ascomycota</taxon>
        <taxon>Saccharomycotina</taxon>
        <taxon>Pichiomycetes</taxon>
        <taxon>Pichiales</taxon>
        <taxon>Pichiaceae</taxon>
        <taxon>Ambrosiozyma</taxon>
    </lineage>
</organism>
<gene>
    <name evidence="1" type="ORF">Amon02_000320800</name>
</gene>
<evidence type="ECO:0000313" key="1">
    <source>
        <dbReference type="EMBL" id="GME77876.1"/>
    </source>
</evidence>
<dbReference type="EMBL" id="BSXS01001993">
    <property type="protein sequence ID" value="GME77876.1"/>
    <property type="molecule type" value="Genomic_DNA"/>
</dbReference>
<name>A0ACB5SZR1_AMBMO</name>
<accession>A0ACB5SZR1</accession>
<dbReference type="Proteomes" id="UP001165064">
    <property type="component" value="Unassembled WGS sequence"/>
</dbReference>